<dbReference type="SUPFAM" id="SSF47095">
    <property type="entry name" value="HMG-box"/>
    <property type="match status" value="1"/>
</dbReference>
<dbReference type="Pfam" id="PF00505">
    <property type="entry name" value="HMG_box"/>
    <property type="match status" value="1"/>
</dbReference>
<dbReference type="Gene3D" id="1.10.30.10">
    <property type="entry name" value="High mobility group box domain"/>
    <property type="match status" value="1"/>
</dbReference>
<evidence type="ECO:0000313" key="6">
    <source>
        <dbReference type="EMBL" id="KAL3794519.1"/>
    </source>
</evidence>
<dbReference type="InterPro" id="IPR009071">
    <property type="entry name" value="HMG_box_dom"/>
</dbReference>
<keyword evidence="7" id="KW-1185">Reference proteome</keyword>
<dbReference type="InterPro" id="IPR051965">
    <property type="entry name" value="ChromReg_NeuronalGeneExpr"/>
</dbReference>
<protein>
    <recommendedName>
        <fullName evidence="5">HMG box domain-containing protein</fullName>
    </recommendedName>
</protein>
<sequence length="621" mass="67810">MPSLLRIQLSETQPAAAAAAAAAGKRKHDTSDTLAEAVVSAPVQENPSAPKSTTETAVPAKAPTKEAGAKKAKKSQVNGTAKMPKKKDPNAPKHPQTAYNHYQDYLHPLLQQDNSDLTWSECSKISGPRWRQLSKDEKRPYKKMYDENKRVYDVELKEYERKVAAAAAANGHIGTTVVKARDAVSLKVDTQVVKSNDATSKKNRCEGHESIGNGICLSKNTVFVKSEETVESTSNVATGVDEQRKLAEVNILFGLQKKYPATKVKKEKVASQTEPRRVTSDSIRSDAILRDLMTLRVDNAKPAENQCGAKVMNDEVVDSDDDSINDIWNAGLTYGKVQAKPDEVGSIFVADAQNDKVRMAVAGVLDGKEVAAPAGLDCHDNFHDGAEGMDPFANLDKTPSQNFNEMPDDDSIGSKPLLSSSKAEYHQTVNGDKEEAVTPLSPQKPRQICKEAEKMIRCENDDKENTSPMVASPNAKLSNTPIQDEKQVVFKLVPLTPNHCRTLLKRKDPNFVNVLQVPDNQDICNRKTIALSWGNELDLARNSTTGIKSSLISRKLCTVTCSSAGDEEPTVSVLVCKPPKSHAVYVDGQIIGESQKAVLRNKSIVSLYGALGYAYEFHLNM</sequence>
<keyword evidence="2 3" id="KW-0539">Nucleus</keyword>
<feature type="compositionally biased region" description="Polar residues" evidence="4">
    <location>
        <begin position="43"/>
        <end position="56"/>
    </location>
</feature>
<dbReference type="AlphaFoldDB" id="A0ABD3Q3V8"/>
<evidence type="ECO:0000259" key="5">
    <source>
        <dbReference type="PROSITE" id="PS50118"/>
    </source>
</evidence>
<comment type="caution">
    <text evidence="6">The sequence shown here is derived from an EMBL/GenBank/DDBJ whole genome shotgun (WGS) entry which is preliminary data.</text>
</comment>
<organism evidence="6 7">
    <name type="scientific">Cyclotella atomus</name>
    <dbReference type="NCBI Taxonomy" id="382360"/>
    <lineage>
        <taxon>Eukaryota</taxon>
        <taxon>Sar</taxon>
        <taxon>Stramenopiles</taxon>
        <taxon>Ochrophyta</taxon>
        <taxon>Bacillariophyta</taxon>
        <taxon>Coscinodiscophyceae</taxon>
        <taxon>Thalassiosirophycidae</taxon>
        <taxon>Stephanodiscales</taxon>
        <taxon>Stephanodiscaceae</taxon>
        <taxon>Cyclotella</taxon>
    </lineage>
</organism>
<gene>
    <name evidence="6" type="ORF">ACHAWO_013000</name>
</gene>
<dbReference type="PANTHER" id="PTHR46040:SF3">
    <property type="entry name" value="HIGH MOBILITY GROUP PROTEIN 2"/>
    <property type="match status" value="1"/>
</dbReference>
<dbReference type="PANTHER" id="PTHR46040">
    <property type="entry name" value="HIGH MOBILITY GROUP PROTEIN 2"/>
    <property type="match status" value="1"/>
</dbReference>
<evidence type="ECO:0000256" key="1">
    <source>
        <dbReference type="ARBA" id="ARBA00023125"/>
    </source>
</evidence>
<dbReference type="PROSITE" id="PS50118">
    <property type="entry name" value="HMG_BOX_2"/>
    <property type="match status" value="1"/>
</dbReference>
<evidence type="ECO:0000256" key="3">
    <source>
        <dbReference type="PROSITE-ProRule" id="PRU00267"/>
    </source>
</evidence>
<evidence type="ECO:0000313" key="7">
    <source>
        <dbReference type="Proteomes" id="UP001530400"/>
    </source>
</evidence>
<dbReference type="SMART" id="SM00398">
    <property type="entry name" value="HMG"/>
    <property type="match status" value="1"/>
</dbReference>
<dbReference type="InterPro" id="IPR036910">
    <property type="entry name" value="HMG_box_dom_sf"/>
</dbReference>
<evidence type="ECO:0000256" key="2">
    <source>
        <dbReference type="ARBA" id="ARBA00023242"/>
    </source>
</evidence>
<dbReference type="EMBL" id="JALLPJ020000352">
    <property type="protein sequence ID" value="KAL3794519.1"/>
    <property type="molecule type" value="Genomic_DNA"/>
</dbReference>
<dbReference type="GO" id="GO:0005634">
    <property type="term" value="C:nucleus"/>
    <property type="evidence" value="ECO:0007669"/>
    <property type="project" value="UniProtKB-UniRule"/>
</dbReference>
<feature type="domain" description="HMG box" evidence="5">
    <location>
        <begin position="92"/>
        <end position="160"/>
    </location>
</feature>
<feature type="region of interest" description="Disordered" evidence="4">
    <location>
        <begin position="40"/>
        <end position="98"/>
    </location>
</feature>
<proteinExistence type="predicted"/>
<dbReference type="Proteomes" id="UP001530400">
    <property type="component" value="Unassembled WGS sequence"/>
</dbReference>
<keyword evidence="1 3" id="KW-0238">DNA-binding</keyword>
<feature type="DNA-binding region" description="HMG box" evidence="3">
    <location>
        <begin position="92"/>
        <end position="160"/>
    </location>
</feature>
<name>A0ABD3Q3V8_9STRA</name>
<dbReference type="GO" id="GO:0003677">
    <property type="term" value="F:DNA binding"/>
    <property type="evidence" value="ECO:0007669"/>
    <property type="project" value="UniProtKB-UniRule"/>
</dbReference>
<accession>A0ABD3Q3V8</accession>
<reference evidence="6 7" key="1">
    <citation type="submission" date="2024-10" db="EMBL/GenBank/DDBJ databases">
        <title>Updated reference genomes for cyclostephanoid diatoms.</title>
        <authorList>
            <person name="Roberts W.R."/>
            <person name="Alverson A.J."/>
        </authorList>
    </citation>
    <scope>NUCLEOTIDE SEQUENCE [LARGE SCALE GENOMIC DNA]</scope>
    <source>
        <strain evidence="6 7">AJA010-31</strain>
    </source>
</reference>
<evidence type="ECO:0000256" key="4">
    <source>
        <dbReference type="SAM" id="MobiDB-lite"/>
    </source>
</evidence>